<dbReference type="AlphaFoldDB" id="A0A0D2NTT6"/>
<feature type="region of interest" description="Disordered" evidence="1">
    <location>
        <begin position="1"/>
        <end position="22"/>
    </location>
</feature>
<accession>A0A0D2NTT6</accession>
<dbReference type="Proteomes" id="UP000054270">
    <property type="component" value="Unassembled WGS sequence"/>
</dbReference>
<feature type="compositionally biased region" description="Basic and acidic residues" evidence="1">
    <location>
        <begin position="69"/>
        <end position="81"/>
    </location>
</feature>
<reference evidence="3" key="1">
    <citation type="submission" date="2014-04" db="EMBL/GenBank/DDBJ databases">
        <title>Evolutionary Origins and Diversification of the Mycorrhizal Mutualists.</title>
        <authorList>
            <consortium name="DOE Joint Genome Institute"/>
            <consortium name="Mycorrhizal Genomics Consortium"/>
            <person name="Kohler A."/>
            <person name="Kuo A."/>
            <person name="Nagy L.G."/>
            <person name="Floudas D."/>
            <person name="Copeland A."/>
            <person name="Barry K.W."/>
            <person name="Cichocki N."/>
            <person name="Veneault-Fourrey C."/>
            <person name="LaButti K."/>
            <person name="Lindquist E.A."/>
            <person name="Lipzen A."/>
            <person name="Lundell T."/>
            <person name="Morin E."/>
            <person name="Murat C."/>
            <person name="Riley R."/>
            <person name="Ohm R."/>
            <person name="Sun H."/>
            <person name="Tunlid A."/>
            <person name="Henrissat B."/>
            <person name="Grigoriev I.V."/>
            <person name="Hibbett D.S."/>
            <person name="Martin F."/>
        </authorList>
    </citation>
    <scope>NUCLEOTIDE SEQUENCE [LARGE SCALE GENOMIC DNA]</scope>
    <source>
        <strain evidence="3">FD-334 SS-4</strain>
    </source>
</reference>
<keyword evidence="3" id="KW-1185">Reference proteome</keyword>
<dbReference type="EMBL" id="KN817551">
    <property type="protein sequence ID" value="KJA22264.1"/>
    <property type="molecule type" value="Genomic_DNA"/>
</dbReference>
<evidence type="ECO:0000313" key="3">
    <source>
        <dbReference type="Proteomes" id="UP000054270"/>
    </source>
</evidence>
<name>A0A0D2NTT6_HYPSF</name>
<feature type="region of interest" description="Disordered" evidence="1">
    <location>
        <begin position="69"/>
        <end position="103"/>
    </location>
</feature>
<proteinExistence type="predicted"/>
<evidence type="ECO:0000313" key="2">
    <source>
        <dbReference type="EMBL" id="KJA22264.1"/>
    </source>
</evidence>
<gene>
    <name evidence="2" type="ORF">HYPSUDRAFT_67158</name>
</gene>
<organism evidence="2 3">
    <name type="scientific">Hypholoma sublateritium (strain FD-334 SS-4)</name>
    <dbReference type="NCBI Taxonomy" id="945553"/>
    <lineage>
        <taxon>Eukaryota</taxon>
        <taxon>Fungi</taxon>
        <taxon>Dikarya</taxon>
        <taxon>Basidiomycota</taxon>
        <taxon>Agaricomycotina</taxon>
        <taxon>Agaricomycetes</taxon>
        <taxon>Agaricomycetidae</taxon>
        <taxon>Agaricales</taxon>
        <taxon>Agaricineae</taxon>
        <taxon>Strophariaceae</taxon>
        <taxon>Hypholoma</taxon>
    </lineage>
</organism>
<feature type="compositionally biased region" description="Polar residues" evidence="1">
    <location>
        <begin position="82"/>
        <end position="103"/>
    </location>
</feature>
<sequence>MEAPRRSPSVERRSSGSCRPRCRRMHLHSSDTLLSPGHAQLASRIRRPNTYRALHKVGEVLNVIAQAKKDNRKPPVRKDSDINTSDRINVSSDGMNAQQNTPTTDADTLTILVDSPGFRWRTPFSALLLHQAVAEDTTASLTRIREGFPFHASILTRYHILCLPYAGKVLGEEESM</sequence>
<evidence type="ECO:0000256" key="1">
    <source>
        <dbReference type="SAM" id="MobiDB-lite"/>
    </source>
</evidence>
<feature type="compositionally biased region" description="Basic and acidic residues" evidence="1">
    <location>
        <begin position="1"/>
        <end position="14"/>
    </location>
</feature>
<protein>
    <submittedName>
        <fullName evidence="2">Uncharacterized protein</fullName>
    </submittedName>
</protein>